<gene>
    <name evidence="2" type="ORF">VFH_III156760</name>
</gene>
<evidence type="ECO:0000313" key="2">
    <source>
        <dbReference type="EMBL" id="CAI8604912.1"/>
    </source>
</evidence>
<dbReference type="AlphaFoldDB" id="A0AAV1A4J2"/>
<dbReference type="Proteomes" id="UP001157006">
    <property type="component" value="Chromosome 3"/>
</dbReference>
<proteinExistence type="predicted"/>
<keyword evidence="3" id="KW-1185">Reference proteome</keyword>
<feature type="compositionally biased region" description="Low complexity" evidence="1">
    <location>
        <begin position="92"/>
        <end position="116"/>
    </location>
</feature>
<accession>A0AAV1A4J2</accession>
<name>A0AAV1A4J2_VICFA</name>
<dbReference type="EMBL" id="OX451738">
    <property type="protein sequence ID" value="CAI8604912.1"/>
    <property type="molecule type" value="Genomic_DNA"/>
</dbReference>
<feature type="region of interest" description="Disordered" evidence="1">
    <location>
        <begin position="54"/>
        <end position="118"/>
    </location>
</feature>
<organism evidence="2 3">
    <name type="scientific">Vicia faba</name>
    <name type="common">Broad bean</name>
    <name type="synonym">Faba vulgaris</name>
    <dbReference type="NCBI Taxonomy" id="3906"/>
    <lineage>
        <taxon>Eukaryota</taxon>
        <taxon>Viridiplantae</taxon>
        <taxon>Streptophyta</taxon>
        <taxon>Embryophyta</taxon>
        <taxon>Tracheophyta</taxon>
        <taxon>Spermatophyta</taxon>
        <taxon>Magnoliopsida</taxon>
        <taxon>eudicotyledons</taxon>
        <taxon>Gunneridae</taxon>
        <taxon>Pentapetalae</taxon>
        <taxon>rosids</taxon>
        <taxon>fabids</taxon>
        <taxon>Fabales</taxon>
        <taxon>Fabaceae</taxon>
        <taxon>Papilionoideae</taxon>
        <taxon>50 kb inversion clade</taxon>
        <taxon>NPAAA clade</taxon>
        <taxon>Hologalegina</taxon>
        <taxon>IRL clade</taxon>
        <taxon>Fabeae</taxon>
        <taxon>Vicia</taxon>
    </lineage>
</organism>
<reference evidence="2 3" key="1">
    <citation type="submission" date="2023-01" db="EMBL/GenBank/DDBJ databases">
        <authorList>
            <person name="Kreplak J."/>
        </authorList>
    </citation>
    <scope>NUCLEOTIDE SEQUENCE [LARGE SCALE GENOMIC DNA]</scope>
</reference>
<feature type="compositionally biased region" description="Pro residues" evidence="1">
    <location>
        <begin position="79"/>
        <end position="91"/>
    </location>
</feature>
<evidence type="ECO:0000313" key="3">
    <source>
        <dbReference type="Proteomes" id="UP001157006"/>
    </source>
</evidence>
<sequence>MADVAAANWSSLEVCARRLSRGLIDSFRGRSCGLGHDRGRLNLKRRHGAWSEATGNCLHKGSNNLAPPSSPIIARPPHRPPPPPCAQPPSPASDRASSLRPCASPSSSSDGNSASPLRLSPADHSLTIPATSFSMDITIIYHLLPFSSVASRGNTTNLH</sequence>
<evidence type="ECO:0000256" key="1">
    <source>
        <dbReference type="SAM" id="MobiDB-lite"/>
    </source>
</evidence>
<protein>
    <submittedName>
        <fullName evidence="2">Uncharacterized protein</fullName>
    </submittedName>
</protein>